<gene>
    <name evidence="2" type="ORF">PTD2_22632</name>
</gene>
<evidence type="ECO:0000313" key="3">
    <source>
        <dbReference type="Proteomes" id="UP000006201"/>
    </source>
</evidence>
<proteinExistence type="predicted"/>
<dbReference type="AlphaFoldDB" id="A4CFI8"/>
<dbReference type="Pfam" id="PF01863">
    <property type="entry name" value="YgjP-like"/>
    <property type="match status" value="1"/>
</dbReference>
<dbReference type="STRING" id="87626.PTD2_22632"/>
<dbReference type="RefSeq" id="WP_009840484.1">
    <property type="nucleotide sequence ID" value="NZ_CH959301.1"/>
</dbReference>
<keyword evidence="3" id="KW-1185">Reference proteome</keyword>
<evidence type="ECO:0000259" key="1">
    <source>
        <dbReference type="Pfam" id="PF01863"/>
    </source>
</evidence>
<dbReference type="OrthoDB" id="9000630at2"/>
<evidence type="ECO:0000313" key="2">
    <source>
        <dbReference type="EMBL" id="EAR26526.1"/>
    </source>
</evidence>
<dbReference type="InterPro" id="IPR053136">
    <property type="entry name" value="UTP_pyrophosphatase-like"/>
</dbReference>
<protein>
    <recommendedName>
        <fullName evidence="1">YgjP-like metallopeptidase domain-containing protein</fullName>
    </recommendedName>
</protein>
<dbReference type="PANTHER" id="PTHR30399">
    <property type="entry name" value="UNCHARACTERIZED PROTEIN YGJP"/>
    <property type="match status" value="1"/>
</dbReference>
<name>A4CFI8_9GAMM</name>
<organism evidence="2 3">
    <name type="scientific">Pseudoalteromonas tunicata D2</name>
    <dbReference type="NCBI Taxonomy" id="87626"/>
    <lineage>
        <taxon>Bacteria</taxon>
        <taxon>Pseudomonadati</taxon>
        <taxon>Pseudomonadota</taxon>
        <taxon>Gammaproteobacteria</taxon>
        <taxon>Alteromonadales</taxon>
        <taxon>Pseudoalteromonadaceae</taxon>
        <taxon>Pseudoalteromonas</taxon>
    </lineage>
</organism>
<dbReference type="CDD" id="cd07344">
    <property type="entry name" value="M48_yhfN_like"/>
    <property type="match status" value="1"/>
</dbReference>
<dbReference type="Gene3D" id="3.30.2010.10">
    <property type="entry name" value="Metalloproteases ('zincins'), catalytic domain"/>
    <property type="match status" value="1"/>
</dbReference>
<feature type="domain" description="YgjP-like metallopeptidase" evidence="1">
    <location>
        <begin position="65"/>
        <end position="153"/>
    </location>
</feature>
<reference evidence="2 3" key="1">
    <citation type="submission" date="2006-02" db="EMBL/GenBank/DDBJ databases">
        <authorList>
            <person name="Moran M.A."/>
            <person name="Kjelleberg S."/>
            <person name="Egan S."/>
            <person name="Saunders N."/>
            <person name="Thomas T."/>
            <person name="Ferriera S."/>
            <person name="Johnson J."/>
            <person name="Kravitz S."/>
            <person name="Halpern A."/>
            <person name="Remington K."/>
            <person name="Beeson K."/>
            <person name="Tran B."/>
            <person name="Rogers Y.-H."/>
            <person name="Friedman R."/>
            <person name="Venter J.C."/>
        </authorList>
    </citation>
    <scope>NUCLEOTIDE SEQUENCE [LARGE SCALE GENOMIC DNA]</scope>
    <source>
        <strain evidence="2 3">D2</strain>
    </source>
</reference>
<dbReference type="PANTHER" id="PTHR30399:SF1">
    <property type="entry name" value="UTP PYROPHOSPHATASE"/>
    <property type="match status" value="1"/>
</dbReference>
<dbReference type="HOGENOM" id="CLU_101303_0_0_6"/>
<dbReference type="eggNOG" id="COG1451">
    <property type="taxonomic scope" value="Bacteria"/>
</dbReference>
<sequence length="169" mass="19679">MSEKHYFSGYPENIQQQVSNLIKQGRLKEYLLKKYPTPHQISSDKALFNFANQLKQQYLKKTPAINKVIYKKQKDLVQNALGTHTFTSKNHGGKLKSAHEIAIAAQLKTAPEALLKVLVVHELAHFKEKDHNRAFYNLCEHMEPTYHQLELDLRLFIYLCEHEGDLYSQ</sequence>
<dbReference type="EMBL" id="AAOH01000013">
    <property type="protein sequence ID" value="EAR26526.1"/>
    <property type="molecule type" value="Genomic_DNA"/>
</dbReference>
<accession>A4CFI8</accession>
<dbReference type="Proteomes" id="UP000006201">
    <property type="component" value="Unassembled WGS sequence"/>
</dbReference>
<dbReference type="InterPro" id="IPR002725">
    <property type="entry name" value="YgjP-like_metallopeptidase"/>
</dbReference>
<comment type="caution">
    <text evidence="2">The sequence shown here is derived from an EMBL/GenBank/DDBJ whole genome shotgun (WGS) entry which is preliminary data.</text>
</comment>